<accession>A0ABX7GQ91</accession>
<protein>
    <submittedName>
        <fullName evidence="1">Uncharacterized protein</fullName>
    </submittedName>
</protein>
<dbReference type="InterPro" id="IPR055597">
    <property type="entry name" value="DUF7173"/>
</dbReference>
<name>A0ABX7GQ91_9GAMM</name>
<reference evidence="1 2" key="1">
    <citation type="submission" date="2020-10" db="EMBL/GenBank/DDBJ databases">
        <title>Phylogeny of dyella-like bacteria.</title>
        <authorList>
            <person name="Fu J."/>
        </authorList>
    </citation>
    <scope>NUCLEOTIDE SEQUENCE [LARGE SCALE GENOMIC DNA]</scope>
    <source>
        <strain evidence="1 2">DHOB09</strain>
    </source>
</reference>
<dbReference type="Pfam" id="PF23791">
    <property type="entry name" value="DUF7173"/>
    <property type="match status" value="1"/>
</dbReference>
<proteinExistence type="predicted"/>
<dbReference type="Proteomes" id="UP000663181">
    <property type="component" value="Chromosome"/>
</dbReference>
<organism evidence="1 2">
    <name type="scientific">Dyella caseinilytica</name>
    <dbReference type="NCBI Taxonomy" id="1849581"/>
    <lineage>
        <taxon>Bacteria</taxon>
        <taxon>Pseudomonadati</taxon>
        <taxon>Pseudomonadota</taxon>
        <taxon>Gammaproteobacteria</taxon>
        <taxon>Lysobacterales</taxon>
        <taxon>Rhodanobacteraceae</taxon>
        <taxon>Dyella</taxon>
    </lineage>
</organism>
<evidence type="ECO:0000313" key="1">
    <source>
        <dbReference type="EMBL" id="QRN52425.1"/>
    </source>
</evidence>
<keyword evidence="2" id="KW-1185">Reference proteome</keyword>
<evidence type="ECO:0000313" key="2">
    <source>
        <dbReference type="Proteomes" id="UP000663181"/>
    </source>
</evidence>
<sequence length="182" mass="19129">MSVDYNNPLDEALEALAAAKISEAVAKDVRLKAEDAVIALLPKKEKGSVSKKGDYFKGTVTFDQTISVDPAALAAIKDKINPERFAAAIKYKPDTIAAGLKDMKDNHADEYAILAQALISKPSKPAVKVELIAKAEAKLSALETHAPAPKLEAAPVVEAVAVAEEAAPAMPGWLAKQMGKAA</sequence>
<dbReference type="RefSeq" id="WP_188799673.1">
    <property type="nucleotide sequence ID" value="NZ_BMIZ01000002.1"/>
</dbReference>
<gene>
    <name evidence="1" type="ORF">ISN74_13160</name>
</gene>
<dbReference type="EMBL" id="CP064030">
    <property type="protein sequence ID" value="QRN52425.1"/>
    <property type="molecule type" value="Genomic_DNA"/>
</dbReference>